<dbReference type="Pfam" id="PF00590">
    <property type="entry name" value="TP_methylase"/>
    <property type="match status" value="1"/>
</dbReference>
<organism evidence="11">
    <name type="scientific">Aceria tosichella</name>
    <name type="common">wheat curl mite</name>
    <dbReference type="NCBI Taxonomy" id="561515"/>
    <lineage>
        <taxon>Eukaryota</taxon>
        <taxon>Metazoa</taxon>
        <taxon>Ecdysozoa</taxon>
        <taxon>Arthropoda</taxon>
        <taxon>Chelicerata</taxon>
        <taxon>Arachnida</taxon>
        <taxon>Acari</taxon>
        <taxon>Acariformes</taxon>
        <taxon>Trombidiformes</taxon>
        <taxon>Prostigmata</taxon>
        <taxon>Eupodina</taxon>
        <taxon>Eriophyoidea</taxon>
        <taxon>Eriophyidae</taxon>
        <taxon>Eriophyinae</taxon>
        <taxon>Aceriini</taxon>
        <taxon>Aceria</taxon>
    </lineage>
</organism>
<evidence type="ECO:0000259" key="10">
    <source>
        <dbReference type="Pfam" id="PF00590"/>
    </source>
</evidence>
<gene>
    <name evidence="11" type="primary">DPH5</name>
    <name evidence="11" type="ORF">g.20385</name>
</gene>
<dbReference type="GO" id="GO:0032259">
    <property type="term" value="P:methylation"/>
    <property type="evidence" value="ECO:0007669"/>
    <property type="project" value="UniProtKB-KW"/>
</dbReference>
<feature type="binding site" evidence="9">
    <location>
        <begin position="113"/>
        <end position="114"/>
    </location>
    <ligand>
        <name>S-adenosyl-L-methionine</name>
        <dbReference type="ChEBI" id="CHEBI:59789"/>
    </ligand>
</feature>
<dbReference type="Gene3D" id="3.40.1010.10">
    <property type="entry name" value="Cobalt-precorrin-4 Transmethylase, Domain 1"/>
    <property type="match status" value="1"/>
</dbReference>
<comment type="catalytic activity">
    <reaction evidence="8">
        <text>2-[(3S)-amino-3-carboxypropyl]-L-histidyl-[translation elongation factor 2] + 4 S-adenosyl-L-methionine = diphthine methyl ester-[translation elongation factor 2] + 4 S-adenosyl-L-homocysteine + 3 H(+)</text>
        <dbReference type="Rhea" id="RHEA:42652"/>
        <dbReference type="Rhea" id="RHEA-COMP:9749"/>
        <dbReference type="Rhea" id="RHEA-COMP:10173"/>
        <dbReference type="ChEBI" id="CHEBI:15378"/>
        <dbReference type="ChEBI" id="CHEBI:57856"/>
        <dbReference type="ChEBI" id="CHEBI:59789"/>
        <dbReference type="ChEBI" id="CHEBI:73995"/>
        <dbReference type="ChEBI" id="CHEBI:79005"/>
        <dbReference type="EC" id="2.1.1.314"/>
    </reaction>
</comment>
<dbReference type="InterPro" id="IPR035996">
    <property type="entry name" value="4pyrrol_Methylase_sf"/>
</dbReference>
<evidence type="ECO:0000256" key="3">
    <source>
        <dbReference type="ARBA" id="ARBA00006729"/>
    </source>
</evidence>
<comment type="pathway">
    <text evidence="2">Protein modification; peptidyl-diphthamide biosynthesis.</text>
</comment>
<dbReference type="UniPathway" id="UPA00559"/>
<dbReference type="InterPro" id="IPR014777">
    <property type="entry name" value="4pyrrole_Mease_sub1"/>
</dbReference>
<protein>
    <recommendedName>
        <fullName evidence="4">diphthine methyl ester synthase</fullName>
        <ecNumber evidence="4">2.1.1.314</ecNumber>
    </recommendedName>
</protein>
<dbReference type="PIRSF" id="PIRSF036432">
    <property type="entry name" value="Diphthine_synth"/>
    <property type="match status" value="1"/>
</dbReference>
<comment type="similarity">
    <text evidence="3">Belongs to the diphthine synthase family.</text>
</comment>
<dbReference type="Gene3D" id="3.30.950.10">
    <property type="entry name" value="Methyltransferase, Cobalt-precorrin-4 Transmethylase, Domain 2"/>
    <property type="match status" value="1"/>
</dbReference>
<dbReference type="CDD" id="cd11647">
    <property type="entry name" value="DHP5_DphB"/>
    <property type="match status" value="1"/>
</dbReference>
<name>A0A6G1SPQ9_9ACAR</name>
<dbReference type="AlphaFoldDB" id="A0A6G1SPQ9"/>
<reference evidence="11" key="1">
    <citation type="submission" date="2018-10" db="EMBL/GenBank/DDBJ databases">
        <title>Transcriptome assembly of Aceria tosichella (Wheat curl mite) Type 2.</title>
        <authorList>
            <person name="Scully E.D."/>
            <person name="Geib S.M."/>
            <person name="Palmer N.A."/>
            <person name="Gupta A.K."/>
            <person name="Sarath G."/>
            <person name="Tatineni S."/>
        </authorList>
    </citation>
    <scope>NUCLEOTIDE SEQUENCE</scope>
    <source>
        <strain evidence="11">LincolnNE</strain>
    </source>
</reference>
<evidence type="ECO:0000256" key="5">
    <source>
        <dbReference type="ARBA" id="ARBA00022603"/>
    </source>
</evidence>
<keyword evidence="7 9" id="KW-0949">S-adenosyl-L-methionine</keyword>
<dbReference type="EC" id="2.1.1.314" evidence="4"/>
<dbReference type="InterPro" id="IPR014776">
    <property type="entry name" value="4pyrrole_Mease_sub2"/>
</dbReference>
<evidence type="ECO:0000256" key="4">
    <source>
        <dbReference type="ARBA" id="ARBA00011927"/>
    </source>
</evidence>
<feature type="binding site" evidence="9">
    <location>
        <position position="85"/>
    </location>
    <ligand>
        <name>S-adenosyl-L-methionine</name>
        <dbReference type="ChEBI" id="CHEBI:59789"/>
    </ligand>
</feature>
<comment type="function">
    <text evidence="1">S-adenosyl-L-methionine-dependent methyltransferase that catalyzes four methylations of the modified target histidine residue in translation elongation factor 2 (EF-2), to form an intermediate called diphthine methyl ester. The four successive methylation reactions represent the second step of diphthamide biosynthesis.</text>
</comment>
<dbReference type="EMBL" id="GGYP01007396">
    <property type="protein sequence ID" value="MDE52167.1"/>
    <property type="molecule type" value="Transcribed_RNA"/>
</dbReference>
<dbReference type="PANTHER" id="PTHR10882">
    <property type="entry name" value="DIPHTHINE SYNTHASE"/>
    <property type="match status" value="1"/>
</dbReference>
<dbReference type="FunFam" id="3.40.1010.10:FF:000004">
    <property type="entry name" value="Putative diphthine synthase"/>
    <property type="match status" value="1"/>
</dbReference>
<feature type="binding site" evidence="9">
    <location>
        <position position="164"/>
    </location>
    <ligand>
        <name>S-adenosyl-L-methionine</name>
        <dbReference type="ChEBI" id="CHEBI:59789"/>
    </ligand>
</feature>
<evidence type="ECO:0000256" key="2">
    <source>
        <dbReference type="ARBA" id="ARBA00005156"/>
    </source>
</evidence>
<keyword evidence="5" id="KW-0489">Methyltransferase</keyword>
<accession>A0A6G1SPQ9</accession>
<dbReference type="HAMAP" id="MF_01084">
    <property type="entry name" value="Diphthine_synth"/>
    <property type="match status" value="1"/>
</dbReference>
<dbReference type="SUPFAM" id="SSF53790">
    <property type="entry name" value="Tetrapyrrole methylase"/>
    <property type="match status" value="2"/>
</dbReference>
<feature type="binding site" evidence="9">
    <location>
        <position position="9"/>
    </location>
    <ligand>
        <name>S-adenosyl-L-methionine</name>
        <dbReference type="ChEBI" id="CHEBI:59789"/>
    </ligand>
</feature>
<evidence type="ECO:0000256" key="1">
    <source>
        <dbReference type="ARBA" id="ARBA00004006"/>
    </source>
</evidence>
<dbReference type="InterPro" id="IPR004551">
    <property type="entry name" value="Dphthn_synthase"/>
</dbReference>
<dbReference type="InterPro" id="IPR000878">
    <property type="entry name" value="4pyrrol_Mease"/>
</dbReference>
<sequence length="335" mass="36393">MLFLIGLGLGDAKDITLNGLEIVKKVGKVYLENYTSILSCGQQELEELYGRSVILADREMIEQECQEILDAAETESGAALLVVGDPMNATTHTDLLLRAASRNIPYRIIHNASIVNAVACCGLQIYNFGETASIPFWTETWQPDSFYDKILRNKTNGLHTLCLLDIKVKEPNLEMLMKGIKQDEPPRFMTVSQAADQLINTIRRRRVDFGSHGNDSTIEQISLEQSSSELKLTMTKSFSEEREKDSIVGTGGNGSGGDLLSEDTVCIGLARVGSPSQLIVKTTLIKALDLDMGAPLHSLVIPGTLHPLEEEILNISVTTPTPTTTTTAAAAAATS</sequence>
<dbReference type="NCBIfam" id="TIGR00522">
    <property type="entry name" value="dph5"/>
    <property type="match status" value="1"/>
</dbReference>
<feature type="domain" description="Tetrapyrrole methylase" evidence="10">
    <location>
        <begin position="1"/>
        <end position="183"/>
    </location>
</feature>
<evidence type="ECO:0000256" key="8">
    <source>
        <dbReference type="ARBA" id="ARBA00048752"/>
    </source>
</evidence>
<evidence type="ECO:0000313" key="11">
    <source>
        <dbReference type="EMBL" id="MDE52167.1"/>
    </source>
</evidence>
<dbReference type="PANTHER" id="PTHR10882:SF0">
    <property type="entry name" value="DIPHTHINE METHYL ESTER SYNTHASE"/>
    <property type="match status" value="1"/>
</dbReference>
<evidence type="ECO:0000256" key="6">
    <source>
        <dbReference type="ARBA" id="ARBA00022679"/>
    </source>
</evidence>
<dbReference type="GO" id="GO:0141133">
    <property type="term" value="F:diphthine methyl ester synthase activity"/>
    <property type="evidence" value="ECO:0007669"/>
    <property type="project" value="UniProtKB-EC"/>
</dbReference>
<keyword evidence="6" id="KW-0808">Transferase</keyword>
<evidence type="ECO:0000256" key="9">
    <source>
        <dbReference type="PIRSR" id="PIRSR036432-1"/>
    </source>
</evidence>
<proteinExistence type="inferred from homology"/>
<evidence type="ECO:0000256" key="7">
    <source>
        <dbReference type="ARBA" id="ARBA00022691"/>
    </source>
</evidence>
<dbReference type="GO" id="GO:0017183">
    <property type="term" value="P:protein histidyl modification to diphthamide"/>
    <property type="evidence" value="ECO:0007669"/>
    <property type="project" value="UniProtKB-UniPathway"/>
</dbReference>